<feature type="region of interest" description="Disordered" evidence="1">
    <location>
        <begin position="86"/>
        <end position="113"/>
    </location>
</feature>
<feature type="signal peptide" evidence="2">
    <location>
        <begin position="1"/>
        <end position="16"/>
    </location>
</feature>
<protein>
    <submittedName>
        <fullName evidence="3">Uncharacterized protein</fullName>
    </submittedName>
</protein>
<name>A0A6A5SH74_9PLEO</name>
<dbReference type="AlphaFoldDB" id="A0A6A5SH74"/>
<feature type="chain" id="PRO_5025615259" evidence="2">
    <location>
        <begin position="17"/>
        <end position="180"/>
    </location>
</feature>
<dbReference type="OrthoDB" id="5383526at2759"/>
<proteinExistence type="predicted"/>
<evidence type="ECO:0000313" key="3">
    <source>
        <dbReference type="EMBL" id="KAF1938938.1"/>
    </source>
</evidence>
<keyword evidence="4" id="KW-1185">Reference proteome</keyword>
<dbReference type="Proteomes" id="UP000800038">
    <property type="component" value="Unassembled WGS sequence"/>
</dbReference>
<reference evidence="3" key="1">
    <citation type="journal article" date="2020" name="Stud. Mycol.">
        <title>101 Dothideomycetes genomes: a test case for predicting lifestyles and emergence of pathogens.</title>
        <authorList>
            <person name="Haridas S."/>
            <person name="Albert R."/>
            <person name="Binder M."/>
            <person name="Bloem J."/>
            <person name="Labutti K."/>
            <person name="Salamov A."/>
            <person name="Andreopoulos B."/>
            <person name="Baker S."/>
            <person name="Barry K."/>
            <person name="Bills G."/>
            <person name="Bluhm B."/>
            <person name="Cannon C."/>
            <person name="Castanera R."/>
            <person name="Culley D."/>
            <person name="Daum C."/>
            <person name="Ezra D."/>
            <person name="Gonzalez J."/>
            <person name="Henrissat B."/>
            <person name="Kuo A."/>
            <person name="Liang C."/>
            <person name="Lipzen A."/>
            <person name="Lutzoni F."/>
            <person name="Magnuson J."/>
            <person name="Mondo S."/>
            <person name="Nolan M."/>
            <person name="Ohm R."/>
            <person name="Pangilinan J."/>
            <person name="Park H.-J."/>
            <person name="Ramirez L."/>
            <person name="Alfaro M."/>
            <person name="Sun H."/>
            <person name="Tritt A."/>
            <person name="Yoshinaga Y."/>
            <person name="Zwiers L.-H."/>
            <person name="Turgeon B."/>
            <person name="Goodwin S."/>
            <person name="Spatafora J."/>
            <person name="Crous P."/>
            <person name="Grigoriev I."/>
        </authorList>
    </citation>
    <scope>NUCLEOTIDE SEQUENCE</scope>
    <source>
        <strain evidence="3">CBS 161.51</strain>
    </source>
</reference>
<accession>A0A6A5SH74</accession>
<keyword evidence="2" id="KW-0732">Signal</keyword>
<evidence type="ECO:0000313" key="4">
    <source>
        <dbReference type="Proteomes" id="UP000800038"/>
    </source>
</evidence>
<sequence length="180" mass="19004">MRYSSIILGLAATASALDVRLHYKDNCSGASFECLVLPPDVSAFPSHIISPYSPQALVLSLTYVTRTAVTQYKGSSPLLASTASRLTGTSTSGATDEGTTRVQSSSNKKRGTEVCDADAEAPEVKCTASQKVDVLVLEDGQKYYIADMEGSVLDDLVALAVNGTAAADVPRTFKQFKLST</sequence>
<evidence type="ECO:0000256" key="2">
    <source>
        <dbReference type="SAM" id="SignalP"/>
    </source>
</evidence>
<evidence type="ECO:0000256" key="1">
    <source>
        <dbReference type="SAM" id="MobiDB-lite"/>
    </source>
</evidence>
<organism evidence="3 4">
    <name type="scientific">Clathrospora elynae</name>
    <dbReference type="NCBI Taxonomy" id="706981"/>
    <lineage>
        <taxon>Eukaryota</taxon>
        <taxon>Fungi</taxon>
        <taxon>Dikarya</taxon>
        <taxon>Ascomycota</taxon>
        <taxon>Pezizomycotina</taxon>
        <taxon>Dothideomycetes</taxon>
        <taxon>Pleosporomycetidae</taxon>
        <taxon>Pleosporales</taxon>
        <taxon>Diademaceae</taxon>
        <taxon>Clathrospora</taxon>
    </lineage>
</organism>
<gene>
    <name evidence="3" type="ORF">EJ02DRAFT_514195</name>
</gene>
<dbReference type="EMBL" id="ML976092">
    <property type="protein sequence ID" value="KAF1938938.1"/>
    <property type="molecule type" value="Genomic_DNA"/>
</dbReference>